<reference evidence="1 2" key="1">
    <citation type="submission" date="2024-05" db="EMBL/GenBank/DDBJ databases">
        <authorList>
            <person name="Wallberg A."/>
        </authorList>
    </citation>
    <scope>NUCLEOTIDE SEQUENCE [LARGE SCALE GENOMIC DNA]</scope>
</reference>
<gene>
    <name evidence="1" type="ORF">MNOR_LOCUS20809</name>
</gene>
<protein>
    <submittedName>
        <fullName evidence="1">Uncharacterized protein</fullName>
    </submittedName>
</protein>
<sequence>MQGLYTWHFPWLSLENSSGIIQSLHSVLERACLSEKLYSTLASGDIKPRASKCHSWTSGRQITALCFSHSLDLLYTNGIALEDLTLHCATPFSTVGGGGTITKIC</sequence>
<comment type="caution">
    <text evidence="1">The sequence shown here is derived from an EMBL/GenBank/DDBJ whole genome shotgun (WGS) entry which is preliminary data.</text>
</comment>
<evidence type="ECO:0000313" key="2">
    <source>
        <dbReference type="Proteomes" id="UP001497623"/>
    </source>
</evidence>
<proteinExistence type="predicted"/>
<dbReference type="EMBL" id="CAXKWB010016304">
    <property type="protein sequence ID" value="CAL4115902.1"/>
    <property type="molecule type" value="Genomic_DNA"/>
</dbReference>
<organism evidence="1 2">
    <name type="scientific">Meganyctiphanes norvegica</name>
    <name type="common">Northern krill</name>
    <name type="synonym">Thysanopoda norvegica</name>
    <dbReference type="NCBI Taxonomy" id="48144"/>
    <lineage>
        <taxon>Eukaryota</taxon>
        <taxon>Metazoa</taxon>
        <taxon>Ecdysozoa</taxon>
        <taxon>Arthropoda</taxon>
        <taxon>Crustacea</taxon>
        <taxon>Multicrustacea</taxon>
        <taxon>Malacostraca</taxon>
        <taxon>Eumalacostraca</taxon>
        <taxon>Eucarida</taxon>
        <taxon>Euphausiacea</taxon>
        <taxon>Euphausiidae</taxon>
        <taxon>Meganyctiphanes</taxon>
    </lineage>
</organism>
<dbReference type="AlphaFoldDB" id="A0AAV2R9U7"/>
<dbReference type="Proteomes" id="UP001497623">
    <property type="component" value="Unassembled WGS sequence"/>
</dbReference>
<name>A0AAV2R9U7_MEGNR</name>
<accession>A0AAV2R9U7</accession>
<keyword evidence="2" id="KW-1185">Reference proteome</keyword>
<evidence type="ECO:0000313" key="1">
    <source>
        <dbReference type="EMBL" id="CAL4115902.1"/>
    </source>
</evidence>